<organism evidence="3 4">
    <name type="scientific">Hermetia illucens</name>
    <name type="common">Black soldier fly</name>
    <dbReference type="NCBI Taxonomy" id="343691"/>
    <lineage>
        <taxon>Eukaryota</taxon>
        <taxon>Metazoa</taxon>
        <taxon>Ecdysozoa</taxon>
        <taxon>Arthropoda</taxon>
        <taxon>Hexapoda</taxon>
        <taxon>Insecta</taxon>
        <taxon>Pterygota</taxon>
        <taxon>Neoptera</taxon>
        <taxon>Endopterygota</taxon>
        <taxon>Diptera</taxon>
        <taxon>Brachycera</taxon>
        <taxon>Stratiomyomorpha</taxon>
        <taxon>Stratiomyidae</taxon>
        <taxon>Hermetiinae</taxon>
        <taxon>Hermetia</taxon>
    </lineage>
</organism>
<feature type="region of interest" description="Disordered" evidence="2">
    <location>
        <begin position="189"/>
        <end position="221"/>
    </location>
</feature>
<dbReference type="InParanoid" id="A0A7R8ULA2"/>
<keyword evidence="4" id="KW-1185">Reference proteome</keyword>
<feature type="region of interest" description="Disordered" evidence="2">
    <location>
        <begin position="844"/>
        <end position="872"/>
    </location>
</feature>
<feature type="compositionally biased region" description="Low complexity" evidence="2">
    <location>
        <begin position="665"/>
        <end position="683"/>
    </location>
</feature>
<evidence type="ECO:0000256" key="2">
    <source>
        <dbReference type="SAM" id="MobiDB-lite"/>
    </source>
</evidence>
<feature type="region of interest" description="Disordered" evidence="2">
    <location>
        <begin position="665"/>
        <end position="700"/>
    </location>
</feature>
<feature type="region of interest" description="Disordered" evidence="2">
    <location>
        <begin position="287"/>
        <end position="335"/>
    </location>
</feature>
<evidence type="ECO:0000256" key="1">
    <source>
        <dbReference type="SAM" id="Coils"/>
    </source>
</evidence>
<feature type="compositionally biased region" description="Low complexity" evidence="2">
    <location>
        <begin position="296"/>
        <end position="306"/>
    </location>
</feature>
<reference evidence="3 4" key="1">
    <citation type="submission" date="2020-11" db="EMBL/GenBank/DDBJ databases">
        <authorList>
            <person name="Wallbank WR R."/>
            <person name="Pardo Diaz C."/>
            <person name="Kozak K."/>
            <person name="Martin S."/>
            <person name="Jiggins C."/>
            <person name="Moest M."/>
            <person name="Warren A I."/>
            <person name="Generalovic N T."/>
            <person name="Byers J.R.P. K."/>
            <person name="Montejo-Kovacevich G."/>
            <person name="Yen C E."/>
        </authorList>
    </citation>
    <scope>NUCLEOTIDE SEQUENCE [LARGE SCALE GENOMIC DNA]</scope>
</reference>
<feature type="compositionally biased region" description="Low complexity" evidence="2">
    <location>
        <begin position="252"/>
        <end position="268"/>
    </location>
</feature>
<evidence type="ECO:0000313" key="3">
    <source>
        <dbReference type="EMBL" id="CAD7082632.1"/>
    </source>
</evidence>
<dbReference type="Proteomes" id="UP000594454">
    <property type="component" value="Chromosome 2"/>
</dbReference>
<feature type="region of interest" description="Disordered" evidence="2">
    <location>
        <begin position="789"/>
        <end position="816"/>
    </location>
</feature>
<feature type="compositionally biased region" description="Polar residues" evidence="2">
    <location>
        <begin position="853"/>
        <end position="862"/>
    </location>
</feature>
<feature type="compositionally biased region" description="Polar residues" evidence="2">
    <location>
        <begin position="238"/>
        <end position="251"/>
    </location>
</feature>
<feature type="compositionally biased region" description="Basic and acidic residues" evidence="2">
    <location>
        <begin position="1"/>
        <end position="12"/>
    </location>
</feature>
<feature type="region of interest" description="Disordered" evidence="2">
    <location>
        <begin position="388"/>
        <end position="458"/>
    </location>
</feature>
<feature type="region of interest" description="Disordered" evidence="2">
    <location>
        <begin position="234"/>
        <end position="270"/>
    </location>
</feature>
<dbReference type="AlphaFoldDB" id="A0A7R8ULA2"/>
<name>A0A7R8ULA2_HERIL</name>
<sequence length="872" mass="96889">MKRPNDTLKYLDDVNNGLKLKNGSPTTPPRSPISKAFEFFAWYKNRKNPDKSEKADKKNDAHQQNHKNFFKHAANVREILADKSNKTKSMKTEIPLQRYNTLSGYSKRNRKIPRNNSLDNDELILQAEEHFDNNMLSKSWNDRGSFLTNAMLDDHQDEYENISPKHLNSTKHIIFNDENIVYLIRKEKPVHGKTDQSKDKQRTIQRQGAIEENNNSIHDNGPVIKARLKLAKVDSQDDPVTNNSNSTSVKHNSTTSNANSNNNNNTLNKPSILCRQSSFNKQLSVDAAISPRKSPEPSSEGSDGSSAKPRKKLSFREPVASTKRAEIQQSLEQSRIKRQTYPNNLQLSYDSELESQAMLIVRTVGQAFEVCHNGPDGQSSDVIEHDRASDQFSEDGLQKKEPLPATPDLPSVQRPNHLDLILPPPPANNNTNNLRKSPGSDGERSPPSPMSSTKEVQQLRDLLEQQTLQTRQTVAQLTLVKEQLISETKARIEAQLRTKHLLQQNRELLEQLVSLGGYTEPNQTGLTSANIALAPQSQLQMLLQDPSDMSSPLRNAFLASSNNNNLPSISQHLTNLGSINQQLSTLTNQLTGLNQQSQNLQNLQNYNQSLQNLSNTFPAMNQIQNINNNNLAAQAAQDAMTQNDLYQMNQELLNKLQNLNLGVNQTANSANNNSGSSPSANQNINGGSPHNSFIFANPSHMTTSSSSSNFNYLNSPNSLGGNLTPSPMGTMNRNSYLNTPLDDNFGLSIDKNLNMLDDNGAQFIKPLSQVGTLTTIDQDGNVKVIVPVKNGNNMASGSGESSSSQRRLNDHKSNVPNIVTLKVTDETGNVTNTRKLSATPSFITRSTSEKVPNRSQMMSEVQRTAWARHTTK</sequence>
<gene>
    <name evidence="3" type="ORF">HERILL_LOCUS5651</name>
</gene>
<feature type="coiled-coil region" evidence="1">
    <location>
        <begin position="576"/>
        <end position="613"/>
    </location>
</feature>
<protein>
    <submittedName>
        <fullName evidence="3">Uncharacterized protein</fullName>
    </submittedName>
</protein>
<dbReference type="EMBL" id="LR899010">
    <property type="protein sequence ID" value="CAD7082632.1"/>
    <property type="molecule type" value="Genomic_DNA"/>
</dbReference>
<accession>A0A7R8ULA2</accession>
<keyword evidence="1" id="KW-0175">Coiled coil</keyword>
<feature type="compositionally biased region" description="Basic and acidic residues" evidence="2">
    <location>
        <begin position="189"/>
        <end position="202"/>
    </location>
</feature>
<dbReference type="OrthoDB" id="10030336at2759"/>
<dbReference type="FunCoup" id="A0A7R8ULA2">
    <property type="interactions" value="55"/>
</dbReference>
<evidence type="ECO:0000313" key="4">
    <source>
        <dbReference type="Proteomes" id="UP000594454"/>
    </source>
</evidence>
<feature type="region of interest" description="Disordered" evidence="2">
    <location>
        <begin position="1"/>
        <end position="32"/>
    </location>
</feature>
<proteinExistence type="predicted"/>